<reference evidence="3" key="1">
    <citation type="submission" date="2020-07" db="EMBL/GenBank/DDBJ databases">
        <authorList>
            <person name="Lin J."/>
        </authorList>
    </citation>
    <scope>NUCLEOTIDE SEQUENCE</scope>
</reference>
<accession>A0A6V7P9M8</accession>
<protein>
    <recommendedName>
        <fullName evidence="2">Reverse transcriptase Ty1/copia-type domain-containing protein</fullName>
    </recommendedName>
</protein>
<feature type="domain" description="Reverse transcriptase Ty1/copia-type" evidence="2">
    <location>
        <begin position="26"/>
        <end position="123"/>
    </location>
</feature>
<proteinExistence type="predicted"/>
<evidence type="ECO:0000313" key="3">
    <source>
        <dbReference type="EMBL" id="CAD1827358.1"/>
    </source>
</evidence>
<dbReference type="PANTHER" id="PTHR11439:SF463">
    <property type="entry name" value="REVERSE TRANSCRIPTASE TY1_COPIA-TYPE DOMAIN-CONTAINING PROTEIN"/>
    <property type="match status" value="1"/>
</dbReference>
<dbReference type="PANTHER" id="PTHR11439">
    <property type="entry name" value="GAG-POL-RELATED RETROTRANSPOSON"/>
    <property type="match status" value="1"/>
</dbReference>
<dbReference type="AlphaFoldDB" id="A0A6V7P9M8"/>
<feature type="region of interest" description="Disordered" evidence="1">
    <location>
        <begin position="12"/>
        <end position="35"/>
    </location>
</feature>
<sequence>MKLKDRKRRCTGLRKHSMASSKPPGLMQGGFSRSESDPTLYVKTQGTEILIVSLYIDDLIYIGNSQKLIDEFRSHMIQEFEMTDLDLMNHKGKKGIFVSQKKYISNLLDRFGLKDCNLVTNPLGTNMKFSIEDSAEKVYPNVYRSLIRSLLYVVHTRPNIMFATSLLSRFMEYPSKIHVGATKWILRYLKGTSDHGLWFTKANNFSLFGFFDSDWESSINDRRSTSGFAFKLGSSTVCWSSKKQHTTALSSSEAEYVALTGAACQAI</sequence>
<gene>
    <name evidence="3" type="ORF">CB5_LOCUS10569</name>
</gene>
<organism evidence="3">
    <name type="scientific">Ananas comosus var. bracteatus</name>
    <name type="common">red pineapple</name>
    <dbReference type="NCBI Taxonomy" id="296719"/>
    <lineage>
        <taxon>Eukaryota</taxon>
        <taxon>Viridiplantae</taxon>
        <taxon>Streptophyta</taxon>
        <taxon>Embryophyta</taxon>
        <taxon>Tracheophyta</taxon>
        <taxon>Spermatophyta</taxon>
        <taxon>Magnoliopsida</taxon>
        <taxon>Liliopsida</taxon>
        <taxon>Poales</taxon>
        <taxon>Bromeliaceae</taxon>
        <taxon>Bromelioideae</taxon>
        <taxon>Ananas</taxon>
    </lineage>
</organism>
<dbReference type="CDD" id="cd09272">
    <property type="entry name" value="RNase_HI_RT_Ty1"/>
    <property type="match status" value="1"/>
</dbReference>
<evidence type="ECO:0000256" key="1">
    <source>
        <dbReference type="SAM" id="MobiDB-lite"/>
    </source>
</evidence>
<dbReference type="InterPro" id="IPR013103">
    <property type="entry name" value="RVT_2"/>
</dbReference>
<dbReference type="EMBL" id="LR862146">
    <property type="protein sequence ID" value="CAD1827358.1"/>
    <property type="molecule type" value="Genomic_DNA"/>
</dbReference>
<dbReference type="Pfam" id="PF07727">
    <property type="entry name" value="RVT_2"/>
    <property type="match status" value="1"/>
</dbReference>
<evidence type="ECO:0000259" key="2">
    <source>
        <dbReference type="Pfam" id="PF07727"/>
    </source>
</evidence>
<name>A0A6V7P9M8_ANACO</name>